<feature type="chain" id="PRO_5003774590" description="Leucine-rich repeat-containing N-terminal plant-type domain-containing protein" evidence="9">
    <location>
        <begin position="31"/>
        <end position="565"/>
    </location>
</feature>
<dbReference type="PANTHER" id="PTHR48004:SF59">
    <property type="entry name" value="LEUCINE-RICH REPEAT-CONTAINING N-TERMINAL PLANT-TYPE DOMAIN-CONTAINING PROTEIN"/>
    <property type="match status" value="1"/>
</dbReference>
<keyword evidence="4" id="KW-0433">Leucine-rich repeat</keyword>
<dbReference type="SMART" id="SM00369">
    <property type="entry name" value="LRR_TYP"/>
    <property type="match status" value="8"/>
</dbReference>
<evidence type="ECO:0000259" key="10">
    <source>
        <dbReference type="Pfam" id="PF08263"/>
    </source>
</evidence>
<dbReference type="Gramene" id="OB12G18540.1">
    <property type="protein sequence ID" value="OB12G18540.1"/>
    <property type="gene ID" value="OB12G18540"/>
</dbReference>
<keyword evidence="9" id="KW-0732">Signal</keyword>
<keyword evidence="6" id="KW-0677">Repeat</keyword>
<evidence type="ECO:0000256" key="2">
    <source>
        <dbReference type="ARBA" id="ARBA00009592"/>
    </source>
</evidence>
<evidence type="ECO:0000256" key="6">
    <source>
        <dbReference type="ARBA" id="ARBA00022737"/>
    </source>
</evidence>
<evidence type="ECO:0000256" key="5">
    <source>
        <dbReference type="ARBA" id="ARBA00022692"/>
    </source>
</evidence>
<dbReference type="eggNOG" id="ENOG502RWC9">
    <property type="taxonomic scope" value="Eukaryota"/>
</dbReference>
<dbReference type="Proteomes" id="UP000006038">
    <property type="component" value="Chromosome 12"/>
</dbReference>
<keyword evidence="7" id="KW-1133">Transmembrane helix</keyword>
<protein>
    <recommendedName>
        <fullName evidence="10">Leucine-rich repeat-containing N-terminal plant-type domain-containing protein</fullName>
    </recommendedName>
</protein>
<dbReference type="InterPro" id="IPR032675">
    <property type="entry name" value="LRR_dom_sf"/>
</dbReference>
<dbReference type="AlphaFoldDB" id="J3NCZ6"/>
<evidence type="ECO:0000256" key="9">
    <source>
        <dbReference type="SAM" id="SignalP"/>
    </source>
</evidence>
<evidence type="ECO:0000256" key="7">
    <source>
        <dbReference type="ARBA" id="ARBA00022989"/>
    </source>
</evidence>
<dbReference type="FunFam" id="3.80.10.10:FF:000213">
    <property type="entry name" value="Tyrosine-sulfated glycopeptide receptor 1"/>
    <property type="match status" value="1"/>
</dbReference>
<evidence type="ECO:0000256" key="1">
    <source>
        <dbReference type="ARBA" id="ARBA00004236"/>
    </source>
</evidence>
<dbReference type="PANTHER" id="PTHR48004">
    <property type="entry name" value="OS01G0149700 PROTEIN"/>
    <property type="match status" value="1"/>
</dbReference>
<dbReference type="Pfam" id="PF13855">
    <property type="entry name" value="LRR_8"/>
    <property type="match status" value="1"/>
</dbReference>
<name>J3NCZ6_ORYBR</name>
<organism evidence="11">
    <name type="scientific">Oryza brachyantha</name>
    <name type="common">malo sina</name>
    <dbReference type="NCBI Taxonomy" id="4533"/>
    <lineage>
        <taxon>Eukaryota</taxon>
        <taxon>Viridiplantae</taxon>
        <taxon>Streptophyta</taxon>
        <taxon>Embryophyta</taxon>
        <taxon>Tracheophyta</taxon>
        <taxon>Spermatophyta</taxon>
        <taxon>Magnoliopsida</taxon>
        <taxon>Liliopsida</taxon>
        <taxon>Poales</taxon>
        <taxon>Poaceae</taxon>
        <taxon>BOP clade</taxon>
        <taxon>Oryzoideae</taxon>
        <taxon>Oryzeae</taxon>
        <taxon>Oryzinae</taxon>
        <taxon>Oryza</taxon>
    </lineage>
</organism>
<sequence>MIFTLRYTRVWSHLLSLYVLAWQLPRGVFSCTPADRSVLSSFSDSLDAGIAVWPGGVVNSSSDCCRWPGVRCRRLSAASESELRVVHLDLAGRGLAGSLRVQGGGSLARLDKLSFLNLSRNSLHGPIPPELLLRMPRLRVLDLSHNFFSGQLADMAAPAPAGAFESGYPKSKLAHLDVSLNSLTGLHDGVCRGLPRLRSFSAESNLLAGTVPRSLSSCSGLEYLNMDNNSLHGALGDLNFTRLSRLRALHLGWNQLRGRIPESLSSCRHLRVVNLRRNFLSGPVPSAFRHLQSLAFFNVGNNSITGIAHALRVLQECRALAVKILTMNFHGEEMPGGPGMIDAGAGGIRGFPRLQLLGMAACALRGAVPQWLRASARLSVLDHLSWNRLTGAVLYRIDLSNELTGDIPLSITRMKSLVAADDMSASQASLSDYGVRLYNWHVDCGELWYDGNIPASLDLSQNSLAGTIPPEIGDLRELNILNLSWNALSGPIPATLASLASLQALELSHNELAGEIPASLAGLTFLSSFDVSHNRLRGVIPNLSQFSTFPCSSFAGNPGLHGEYC</sequence>
<dbReference type="SUPFAM" id="SSF52058">
    <property type="entry name" value="L domain-like"/>
    <property type="match status" value="1"/>
</dbReference>
<feature type="domain" description="Leucine-rich repeat-containing N-terminal plant-type" evidence="10">
    <location>
        <begin position="35"/>
        <end position="72"/>
    </location>
</feature>
<dbReference type="Pfam" id="PF00560">
    <property type="entry name" value="LRR_1"/>
    <property type="match status" value="7"/>
</dbReference>
<dbReference type="Gene3D" id="3.80.10.10">
    <property type="entry name" value="Ribonuclease Inhibitor"/>
    <property type="match status" value="4"/>
</dbReference>
<evidence type="ECO:0000313" key="12">
    <source>
        <dbReference type="Proteomes" id="UP000006038"/>
    </source>
</evidence>
<keyword evidence="3" id="KW-1003">Cell membrane</keyword>
<dbReference type="InterPro" id="IPR001611">
    <property type="entry name" value="Leu-rich_rpt"/>
</dbReference>
<dbReference type="Pfam" id="PF08263">
    <property type="entry name" value="LRRNT_2"/>
    <property type="match status" value="1"/>
</dbReference>
<evidence type="ECO:0000256" key="3">
    <source>
        <dbReference type="ARBA" id="ARBA00022475"/>
    </source>
</evidence>
<dbReference type="PRINTS" id="PR00019">
    <property type="entry name" value="LEURICHRPT"/>
</dbReference>
<accession>J3NCZ6</accession>
<reference evidence="11" key="2">
    <citation type="submission" date="2013-04" db="UniProtKB">
        <authorList>
            <consortium name="EnsemblPlants"/>
        </authorList>
    </citation>
    <scope>IDENTIFICATION</scope>
</reference>
<dbReference type="GO" id="GO:0005886">
    <property type="term" value="C:plasma membrane"/>
    <property type="evidence" value="ECO:0007669"/>
    <property type="project" value="UniProtKB-SubCell"/>
</dbReference>
<proteinExistence type="inferred from homology"/>
<evidence type="ECO:0000256" key="8">
    <source>
        <dbReference type="ARBA" id="ARBA00023136"/>
    </source>
</evidence>
<dbReference type="OMA" id="GLHGEYC"/>
<reference evidence="11" key="1">
    <citation type="journal article" date="2013" name="Nat. Commun.">
        <title>Whole-genome sequencing of Oryza brachyantha reveals mechanisms underlying Oryza genome evolution.</title>
        <authorList>
            <person name="Chen J."/>
            <person name="Huang Q."/>
            <person name="Gao D."/>
            <person name="Wang J."/>
            <person name="Lang Y."/>
            <person name="Liu T."/>
            <person name="Li B."/>
            <person name="Bai Z."/>
            <person name="Luis Goicoechea J."/>
            <person name="Liang C."/>
            <person name="Chen C."/>
            <person name="Zhang W."/>
            <person name="Sun S."/>
            <person name="Liao Y."/>
            <person name="Zhang X."/>
            <person name="Yang L."/>
            <person name="Song C."/>
            <person name="Wang M."/>
            <person name="Shi J."/>
            <person name="Liu G."/>
            <person name="Liu J."/>
            <person name="Zhou H."/>
            <person name="Zhou W."/>
            <person name="Yu Q."/>
            <person name="An N."/>
            <person name="Chen Y."/>
            <person name="Cai Q."/>
            <person name="Wang B."/>
            <person name="Liu B."/>
            <person name="Min J."/>
            <person name="Huang Y."/>
            <person name="Wu H."/>
            <person name="Li Z."/>
            <person name="Zhang Y."/>
            <person name="Yin Y."/>
            <person name="Song W."/>
            <person name="Jiang J."/>
            <person name="Jackson S.A."/>
            <person name="Wing R.A."/>
            <person name="Wang J."/>
            <person name="Chen M."/>
        </authorList>
    </citation>
    <scope>NUCLEOTIDE SEQUENCE [LARGE SCALE GENOMIC DNA]</scope>
    <source>
        <strain evidence="11">cv. IRGC 101232</strain>
    </source>
</reference>
<comment type="subcellular location">
    <subcellularLocation>
        <location evidence="1">Cell membrane</location>
    </subcellularLocation>
</comment>
<keyword evidence="12" id="KW-1185">Reference proteome</keyword>
<evidence type="ECO:0000313" key="11">
    <source>
        <dbReference type="EnsemblPlants" id="OB12G18540.1"/>
    </source>
</evidence>
<evidence type="ECO:0000256" key="4">
    <source>
        <dbReference type="ARBA" id="ARBA00022614"/>
    </source>
</evidence>
<dbReference type="STRING" id="4533.J3NCZ6"/>
<comment type="similarity">
    <text evidence="2">Belongs to the RLP family.</text>
</comment>
<keyword evidence="8" id="KW-0472">Membrane</keyword>
<dbReference type="InterPro" id="IPR003591">
    <property type="entry name" value="Leu-rich_rpt_typical-subtyp"/>
</dbReference>
<dbReference type="InterPro" id="IPR013210">
    <property type="entry name" value="LRR_N_plant-typ"/>
</dbReference>
<dbReference type="HOGENOM" id="CLU_000288_22_9_1"/>
<keyword evidence="5" id="KW-0812">Transmembrane</keyword>
<dbReference type="EnsemblPlants" id="OB12G18540.1">
    <property type="protein sequence ID" value="OB12G18540.1"/>
    <property type="gene ID" value="OB12G18540"/>
</dbReference>
<feature type="signal peptide" evidence="9">
    <location>
        <begin position="1"/>
        <end position="30"/>
    </location>
</feature>
<dbReference type="InterPro" id="IPR052941">
    <property type="entry name" value="StomDev_PlantInt_Reg"/>
</dbReference>